<feature type="compositionally biased region" description="Basic and acidic residues" evidence="1">
    <location>
        <begin position="1"/>
        <end position="13"/>
    </location>
</feature>
<sequence length="111" mass="13036">MVSPPKSERDRQKVKGTRPFHSSTVSPPKSERDRAREREHLTKVPTKKKIHSMRQSTTYVRNIKDSSEKNYGMSMEIASYIIECWIAKVQHYSRATLMSRRNRPPRHPSVE</sequence>
<evidence type="ECO:0000256" key="1">
    <source>
        <dbReference type="SAM" id="MobiDB-lite"/>
    </source>
</evidence>
<feature type="compositionally biased region" description="Basic and acidic residues" evidence="1">
    <location>
        <begin position="29"/>
        <end position="42"/>
    </location>
</feature>
<accession>A0A4C1TSA2</accession>
<dbReference type="EMBL" id="BGZK01000083">
    <property type="protein sequence ID" value="GBP16883.1"/>
    <property type="molecule type" value="Genomic_DNA"/>
</dbReference>
<dbReference type="AlphaFoldDB" id="A0A4C1TSA2"/>
<comment type="caution">
    <text evidence="2">The sequence shown here is derived from an EMBL/GenBank/DDBJ whole genome shotgun (WGS) entry which is preliminary data.</text>
</comment>
<gene>
    <name evidence="2" type="ORF">EVAR_101910_1</name>
</gene>
<reference evidence="2 3" key="1">
    <citation type="journal article" date="2019" name="Commun. Biol.">
        <title>The bagworm genome reveals a unique fibroin gene that provides high tensile strength.</title>
        <authorList>
            <person name="Kono N."/>
            <person name="Nakamura H."/>
            <person name="Ohtoshi R."/>
            <person name="Tomita M."/>
            <person name="Numata K."/>
            <person name="Arakawa K."/>
        </authorList>
    </citation>
    <scope>NUCLEOTIDE SEQUENCE [LARGE SCALE GENOMIC DNA]</scope>
</reference>
<feature type="region of interest" description="Disordered" evidence="1">
    <location>
        <begin position="1"/>
        <end position="55"/>
    </location>
</feature>
<organism evidence="2 3">
    <name type="scientific">Eumeta variegata</name>
    <name type="common">Bagworm moth</name>
    <name type="synonym">Eumeta japonica</name>
    <dbReference type="NCBI Taxonomy" id="151549"/>
    <lineage>
        <taxon>Eukaryota</taxon>
        <taxon>Metazoa</taxon>
        <taxon>Ecdysozoa</taxon>
        <taxon>Arthropoda</taxon>
        <taxon>Hexapoda</taxon>
        <taxon>Insecta</taxon>
        <taxon>Pterygota</taxon>
        <taxon>Neoptera</taxon>
        <taxon>Endopterygota</taxon>
        <taxon>Lepidoptera</taxon>
        <taxon>Glossata</taxon>
        <taxon>Ditrysia</taxon>
        <taxon>Tineoidea</taxon>
        <taxon>Psychidae</taxon>
        <taxon>Oiketicinae</taxon>
        <taxon>Eumeta</taxon>
    </lineage>
</organism>
<protein>
    <submittedName>
        <fullName evidence="2">Uncharacterized protein</fullName>
    </submittedName>
</protein>
<name>A0A4C1TSA2_EUMVA</name>
<keyword evidence="3" id="KW-1185">Reference proteome</keyword>
<proteinExistence type="predicted"/>
<dbReference type="Proteomes" id="UP000299102">
    <property type="component" value="Unassembled WGS sequence"/>
</dbReference>
<evidence type="ECO:0000313" key="3">
    <source>
        <dbReference type="Proteomes" id="UP000299102"/>
    </source>
</evidence>
<evidence type="ECO:0000313" key="2">
    <source>
        <dbReference type="EMBL" id="GBP16883.1"/>
    </source>
</evidence>